<sequence length="464" mass="53676">MPPQATITVALSYNGRTVLILPILFLGGILFFEQGRWLWHRRHRQRVLKMHWENVDGQQVLEVVPDLQLEELTDEEPGLVPADPEGARKAVAVMREPNEGWRQKLYTSLRFAGRFVNPFLEWRDKNATNFWEYLHWQLTRTNRNGIPRNRQLLEDALPTVKPNFALLHKRPQPPPIADLSSSWIAEPSPHSDSLTSHNMNVTWFGQSTCLVQMDGYNVLTDPIFSERTIDYIGPRRLRPAPCKLSELPKIDIVLVSHNHYDHLDHKAVKELGNSVTWYIPLGMRDWFARYGVTKVVELDWWQEHQHDDRLQIISTPIQHWSGRHFFDVNQTLWSSFVVRGPHNSFFHCGDTGYCSAFAEIGKRYGPITLAALPIGSYEPRWFLRHQHASPEEAVQMHKELRAKHTIGVHWGTFMMSDEHYLDPPRVLDESREEAGVGGREVFTTRIGETVVVPPGEGWRSFGED</sequence>
<dbReference type="InterPro" id="IPR001279">
    <property type="entry name" value="Metallo-B-lactamas"/>
</dbReference>
<dbReference type="PANTHER" id="PTHR15032">
    <property type="entry name" value="N-ACYL-PHOSPHATIDYLETHANOLAMINE-HYDROLYZING PHOSPHOLIPASE D"/>
    <property type="match status" value="1"/>
</dbReference>
<dbReference type="EMBL" id="JADGJD010002072">
    <property type="protein sequence ID" value="KAJ3035214.1"/>
    <property type="molecule type" value="Genomic_DNA"/>
</dbReference>
<proteinExistence type="predicted"/>
<feature type="domain" description="Metallo-beta-lactamase" evidence="2">
    <location>
        <begin position="216"/>
        <end position="410"/>
    </location>
</feature>
<accession>A0AAD5S1L5</accession>
<dbReference type="GO" id="GO:0070292">
    <property type="term" value="P:N-acylphosphatidylethanolamine metabolic process"/>
    <property type="evidence" value="ECO:0007669"/>
    <property type="project" value="TreeGrafter"/>
</dbReference>
<reference evidence="3" key="1">
    <citation type="submission" date="2020-05" db="EMBL/GenBank/DDBJ databases">
        <title>Phylogenomic resolution of chytrid fungi.</title>
        <authorList>
            <person name="Stajich J.E."/>
            <person name="Amses K."/>
            <person name="Simmons R."/>
            <person name="Seto K."/>
            <person name="Myers J."/>
            <person name="Bonds A."/>
            <person name="Quandt C.A."/>
            <person name="Barry K."/>
            <person name="Liu P."/>
            <person name="Grigoriev I."/>
            <person name="Longcore J.E."/>
            <person name="James T.Y."/>
        </authorList>
    </citation>
    <scope>NUCLEOTIDE SEQUENCE</scope>
    <source>
        <strain evidence="3">JEL0318</strain>
    </source>
</reference>
<organism evidence="3 4">
    <name type="scientific">Rhizophlyctis rosea</name>
    <dbReference type="NCBI Taxonomy" id="64517"/>
    <lineage>
        <taxon>Eukaryota</taxon>
        <taxon>Fungi</taxon>
        <taxon>Fungi incertae sedis</taxon>
        <taxon>Chytridiomycota</taxon>
        <taxon>Chytridiomycota incertae sedis</taxon>
        <taxon>Chytridiomycetes</taxon>
        <taxon>Rhizophlyctidales</taxon>
        <taxon>Rhizophlyctidaceae</taxon>
        <taxon>Rhizophlyctis</taxon>
    </lineage>
</organism>
<dbReference type="GO" id="GO:0070290">
    <property type="term" value="F:N-acylphosphatidylethanolamine-specific phospholipase D activity"/>
    <property type="evidence" value="ECO:0007669"/>
    <property type="project" value="TreeGrafter"/>
</dbReference>
<dbReference type="InterPro" id="IPR036866">
    <property type="entry name" value="RibonucZ/Hydroxyglut_hydro"/>
</dbReference>
<dbReference type="Gene3D" id="3.60.15.10">
    <property type="entry name" value="Ribonuclease Z/Hydroxyacylglutathione hydrolase-like"/>
    <property type="match status" value="1"/>
</dbReference>
<name>A0AAD5S1L5_9FUNG</name>
<dbReference type="GO" id="GO:0005737">
    <property type="term" value="C:cytoplasm"/>
    <property type="evidence" value="ECO:0007669"/>
    <property type="project" value="TreeGrafter"/>
</dbReference>
<evidence type="ECO:0000313" key="4">
    <source>
        <dbReference type="Proteomes" id="UP001212841"/>
    </source>
</evidence>
<dbReference type="PANTHER" id="PTHR15032:SF4">
    <property type="entry name" value="N-ACYL-PHOSPHATIDYLETHANOLAMINE-HYDROLYZING PHOSPHOLIPASE D"/>
    <property type="match status" value="1"/>
</dbReference>
<keyword evidence="1" id="KW-0472">Membrane</keyword>
<dbReference type="Pfam" id="PF12706">
    <property type="entry name" value="Lactamase_B_2"/>
    <property type="match status" value="1"/>
</dbReference>
<dbReference type="GO" id="GO:0070291">
    <property type="term" value="P:N-acylethanolamine metabolic process"/>
    <property type="evidence" value="ECO:0007669"/>
    <property type="project" value="TreeGrafter"/>
</dbReference>
<evidence type="ECO:0000313" key="3">
    <source>
        <dbReference type="EMBL" id="KAJ3035214.1"/>
    </source>
</evidence>
<feature type="transmembrane region" description="Helical" evidence="1">
    <location>
        <begin position="20"/>
        <end position="39"/>
    </location>
</feature>
<gene>
    <name evidence="3" type="ORF">HK097_004264</name>
</gene>
<comment type="caution">
    <text evidence="3">The sequence shown here is derived from an EMBL/GenBank/DDBJ whole genome shotgun (WGS) entry which is preliminary data.</text>
</comment>
<dbReference type="Proteomes" id="UP001212841">
    <property type="component" value="Unassembled WGS sequence"/>
</dbReference>
<feature type="non-terminal residue" evidence="3">
    <location>
        <position position="1"/>
    </location>
</feature>
<protein>
    <recommendedName>
        <fullName evidence="2">Metallo-beta-lactamase domain-containing protein</fullName>
    </recommendedName>
</protein>
<keyword evidence="1" id="KW-1133">Transmembrane helix</keyword>
<evidence type="ECO:0000256" key="1">
    <source>
        <dbReference type="SAM" id="Phobius"/>
    </source>
</evidence>
<keyword evidence="1" id="KW-0812">Transmembrane</keyword>
<dbReference type="SUPFAM" id="SSF56281">
    <property type="entry name" value="Metallo-hydrolase/oxidoreductase"/>
    <property type="match status" value="1"/>
</dbReference>
<evidence type="ECO:0000259" key="2">
    <source>
        <dbReference type="Pfam" id="PF12706"/>
    </source>
</evidence>
<dbReference type="AlphaFoldDB" id="A0AAD5S1L5"/>
<keyword evidence="4" id="KW-1185">Reference proteome</keyword>